<protein>
    <recommendedName>
        <fullName evidence="7">Protein YAE1</fullName>
    </recommendedName>
    <alternativeName>
        <fullName evidence="6">Protein yae1</fullName>
    </alternativeName>
</protein>
<dbReference type="GO" id="GO:0005634">
    <property type="term" value="C:nucleus"/>
    <property type="evidence" value="ECO:0007669"/>
    <property type="project" value="UniProtKB-SubCell"/>
</dbReference>
<gene>
    <name evidence="12" type="ORF">FACUT_11825</name>
</gene>
<dbReference type="Pfam" id="PF09811">
    <property type="entry name" value="Yae1_N"/>
    <property type="match status" value="1"/>
</dbReference>
<feature type="compositionally biased region" description="Basic and acidic residues" evidence="10">
    <location>
        <begin position="46"/>
        <end position="66"/>
    </location>
</feature>
<dbReference type="PANTHER" id="PTHR18829:SF0">
    <property type="entry name" value="PROTEIN YAE1 HOMOLOG"/>
    <property type="match status" value="1"/>
</dbReference>
<reference evidence="12 13" key="1">
    <citation type="submission" date="2020-01" db="EMBL/GenBank/DDBJ databases">
        <title>Identification and distribution of gene clusters putatively required for synthesis of sphingolipid metabolism inhibitors in phylogenetically diverse species of the filamentous fungus Fusarium.</title>
        <authorList>
            <person name="Kim H.-S."/>
            <person name="Busman M."/>
            <person name="Brown D.W."/>
            <person name="Divon H."/>
            <person name="Uhlig S."/>
            <person name="Proctor R.H."/>
        </authorList>
    </citation>
    <scope>NUCLEOTIDE SEQUENCE [LARGE SCALE GENOMIC DNA]</scope>
    <source>
        <strain evidence="12 13">NRRL 13308</strain>
    </source>
</reference>
<evidence type="ECO:0000256" key="4">
    <source>
        <dbReference type="ARBA" id="ARBA00007096"/>
    </source>
</evidence>
<feature type="domain" description="Essential protein Yae1 N-terminal" evidence="11">
    <location>
        <begin position="72"/>
        <end position="110"/>
    </location>
</feature>
<evidence type="ECO:0000313" key="12">
    <source>
        <dbReference type="EMBL" id="KAF4418430.1"/>
    </source>
</evidence>
<dbReference type="AlphaFoldDB" id="A0A8H4JF14"/>
<comment type="subcellular location">
    <subcellularLocation>
        <location evidence="3">Cytoplasm</location>
    </subcellularLocation>
    <subcellularLocation>
        <location evidence="2">Nucleus</location>
    </subcellularLocation>
</comment>
<dbReference type="GO" id="GO:0005737">
    <property type="term" value="C:cytoplasm"/>
    <property type="evidence" value="ECO:0007669"/>
    <property type="project" value="UniProtKB-SubCell"/>
</dbReference>
<dbReference type="Proteomes" id="UP000536711">
    <property type="component" value="Unassembled WGS sequence"/>
</dbReference>
<organism evidence="12 13">
    <name type="scientific">Fusarium acutatum</name>
    <dbReference type="NCBI Taxonomy" id="78861"/>
    <lineage>
        <taxon>Eukaryota</taxon>
        <taxon>Fungi</taxon>
        <taxon>Dikarya</taxon>
        <taxon>Ascomycota</taxon>
        <taxon>Pezizomycotina</taxon>
        <taxon>Sordariomycetes</taxon>
        <taxon>Hypocreomycetidae</taxon>
        <taxon>Hypocreales</taxon>
        <taxon>Nectriaceae</taxon>
        <taxon>Fusarium</taxon>
        <taxon>Fusarium fujikuroi species complex</taxon>
    </lineage>
</organism>
<sequence length="255" mass="27828">MHFQPVEQMIDEAYTARPQDESQADTAATNDALDDVFGSGPSSPTDFRHDDESSTSHPPDIRRLQTEHTTAGYREGITASKESSLQAGFDEGFSLGASIGMRAGQILGLLEGINEAVRGLNEADSTKIAELSKQAREELSTQGLFTPEYWSEDGNWKYEVTPATGAEDVVFSDVADAHPLVSKWAKIVDEQVALWKIDRGILDDETGVRANLYLLPQDVPKRSSIEDILMAHGVSPKPRLWALASADMVGHEVAD</sequence>
<keyword evidence="13" id="KW-1185">Reference proteome</keyword>
<keyword evidence="9" id="KW-0539">Nucleus</keyword>
<evidence type="ECO:0000256" key="6">
    <source>
        <dbReference type="ARBA" id="ARBA00017286"/>
    </source>
</evidence>
<evidence type="ECO:0000256" key="5">
    <source>
        <dbReference type="ARBA" id="ARBA00011427"/>
    </source>
</evidence>
<feature type="region of interest" description="Disordered" evidence="10">
    <location>
        <begin position="1"/>
        <end position="67"/>
    </location>
</feature>
<evidence type="ECO:0000259" key="11">
    <source>
        <dbReference type="Pfam" id="PF09811"/>
    </source>
</evidence>
<comment type="function">
    <text evidence="1">The complex LTO1:YAE1 may function as a target specific adapter that probably recruits apo-RPLI1 to the cytosolic iron-sulfur protein assembly (CIA) complex machinery. May be required for biogenesis of the large ribosomal subunit and initiation of translation.</text>
</comment>
<dbReference type="OrthoDB" id="20086at2759"/>
<evidence type="ECO:0000313" key="13">
    <source>
        <dbReference type="Proteomes" id="UP000536711"/>
    </source>
</evidence>
<keyword evidence="8" id="KW-0963">Cytoplasm</keyword>
<proteinExistence type="inferred from homology"/>
<accession>A0A8H4JF14</accession>
<evidence type="ECO:0000256" key="10">
    <source>
        <dbReference type="SAM" id="MobiDB-lite"/>
    </source>
</evidence>
<dbReference type="EMBL" id="JAADJF010000406">
    <property type="protein sequence ID" value="KAF4418430.1"/>
    <property type="molecule type" value="Genomic_DNA"/>
</dbReference>
<dbReference type="InterPro" id="IPR019191">
    <property type="entry name" value="Essential_protein_Yae1_N"/>
</dbReference>
<dbReference type="PANTHER" id="PTHR18829">
    <property type="entry name" value="PROTEIN YAE1 HOMOLOG"/>
    <property type="match status" value="1"/>
</dbReference>
<evidence type="ECO:0000256" key="8">
    <source>
        <dbReference type="ARBA" id="ARBA00022490"/>
    </source>
</evidence>
<evidence type="ECO:0000256" key="3">
    <source>
        <dbReference type="ARBA" id="ARBA00004496"/>
    </source>
</evidence>
<comment type="subunit">
    <text evidence="5">May form a complex with LTO1.</text>
</comment>
<name>A0A8H4JF14_9HYPO</name>
<comment type="similarity">
    <text evidence="4">Belongs to the YAE1 family.</text>
</comment>
<evidence type="ECO:0000256" key="1">
    <source>
        <dbReference type="ARBA" id="ARBA00003836"/>
    </source>
</evidence>
<comment type="caution">
    <text evidence="12">The sequence shown here is derived from an EMBL/GenBank/DDBJ whole genome shotgun (WGS) entry which is preliminary data.</text>
</comment>
<evidence type="ECO:0000256" key="9">
    <source>
        <dbReference type="ARBA" id="ARBA00023242"/>
    </source>
</evidence>
<evidence type="ECO:0000256" key="2">
    <source>
        <dbReference type="ARBA" id="ARBA00004123"/>
    </source>
</evidence>
<evidence type="ECO:0000256" key="7">
    <source>
        <dbReference type="ARBA" id="ARBA00018400"/>
    </source>
</evidence>
<dbReference type="InterPro" id="IPR038881">
    <property type="entry name" value="Yae1-like"/>
</dbReference>